<name>B0PHT7_9FIRM</name>
<dbReference type="EMBL" id="ABGD02000034">
    <property type="protein sequence ID" value="EDS09055.1"/>
    <property type="molecule type" value="Genomic_DNA"/>
</dbReference>
<organism evidence="1 2">
    <name type="scientific">Anaerotruncus colihominis DSM 17241</name>
    <dbReference type="NCBI Taxonomy" id="445972"/>
    <lineage>
        <taxon>Bacteria</taxon>
        <taxon>Bacillati</taxon>
        <taxon>Bacillota</taxon>
        <taxon>Clostridia</taxon>
        <taxon>Eubacteriales</taxon>
        <taxon>Oscillospiraceae</taxon>
        <taxon>Anaerotruncus</taxon>
    </lineage>
</organism>
<gene>
    <name evidence="1" type="ORF">ANACOL_04380</name>
</gene>
<protein>
    <submittedName>
        <fullName evidence="1">Uncharacterized protein</fullName>
    </submittedName>
</protein>
<proteinExistence type="predicted"/>
<comment type="caution">
    <text evidence="1">The sequence shown here is derived from an EMBL/GenBank/DDBJ whole genome shotgun (WGS) entry which is preliminary data.</text>
</comment>
<reference evidence="1" key="1">
    <citation type="submission" date="2007-11" db="EMBL/GenBank/DDBJ databases">
        <authorList>
            <person name="Fulton L."/>
            <person name="Clifton S."/>
            <person name="Fulton B."/>
            <person name="Xu J."/>
            <person name="Minx P."/>
            <person name="Pepin K.H."/>
            <person name="Johnson M."/>
            <person name="Thiruvilangam P."/>
            <person name="Bhonagiri V."/>
            <person name="Nash W.E."/>
            <person name="Mardis E.R."/>
            <person name="Wilson R.K."/>
        </authorList>
    </citation>
    <scope>NUCLEOTIDE SEQUENCE [LARGE SCALE GENOMIC DNA]</scope>
    <source>
        <strain evidence="1">DSM 17241</strain>
    </source>
</reference>
<keyword evidence="2" id="KW-1185">Reference proteome</keyword>
<dbReference type="HOGENOM" id="CLU_192687_0_0_9"/>
<sequence length="65" mass="7412">MEEINMSHKKNTTGLNELLSADSRAKAYFMSLPDYVQGMIQQRSDNVHSVDELHRYAENLLAGDK</sequence>
<dbReference type="AlphaFoldDB" id="B0PHT7"/>
<reference evidence="1" key="2">
    <citation type="submission" date="2013-09" db="EMBL/GenBank/DDBJ databases">
        <title>Draft genome sequence of Anaerotruncus colihominis(DSM 17241).</title>
        <authorList>
            <person name="Sudarsanam P."/>
            <person name="Ley R."/>
            <person name="Guruge J."/>
            <person name="Turnbaugh P.J."/>
            <person name="Mahowald M."/>
            <person name="Liep D."/>
            <person name="Gordon J."/>
        </authorList>
    </citation>
    <scope>NUCLEOTIDE SEQUENCE</scope>
    <source>
        <strain evidence="1">DSM 17241</strain>
    </source>
</reference>
<evidence type="ECO:0000313" key="1">
    <source>
        <dbReference type="EMBL" id="EDS09055.1"/>
    </source>
</evidence>
<dbReference type="Proteomes" id="UP000003803">
    <property type="component" value="Unassembled WGS sequence"/>
</dbReference>
<accession>B0PHT7</accession>
<evidence type="ECO:0000313" key="2">
    <source>
        <dbReference type="Proteomes" id="UP000003803"/>
    </source>
</evidence>